<gene>
    <name evidence="1" type="ORF">PCOR1465_LOCUS1495</name>
</gene>
<name>A0A7S1HRF4_9EUKA</name>
<evidence type="ECO:0000313" key="1">
    <source>
        <dbReference type="EMBL" id="CAD8988706.1"/>
    </source>
</evidence>
<dbReference type="InterPro" id="IPR027706">
    <property type="entry name" value="PGP_Pase"/>
</dbReference>
<dbReference type="EMBL" id="HBFZ01002308">
    <property type="protein sequence ID" value="CAD8988706.1"/>
    <property type="molecule type" value="Transcribed_RNA"/>
</dbReference>
<dbReference type="InterPro" id="IPR023214">
    <property type="entry name" value="HAD_sf"/>
</dbReference>
<dbReference type="InterPro" id="IPR036412">
    <property type="entry name" value="HAD-like_sf"/>
</dbReference>
<accession>A0A7S1HRF4</accession>
<protein>
    <recommendedName>
        <fullName evidence="2">Phosphoglycolate phosphatase</fullName>
    </recommendedName>
</protein>
<dbReference type="AlphaFoldDB" id="A0A7S1HRF4"/>
<proteinExistence type="predicted"/>
<dbReference type="GO" id="GO:0008962">
    <property type="term" value="F:phosphatidylglycerophosphatase activity"/>
    <property type="evidence" value="ECO:0007669"/>
    <property type="project" value="InterPro"/>
</dbReference>
<evidence type="ECO:0008006" key="2">
    <source>
        <dbReference type="Google" id="ProtNLM"/>
    </source>
</evidence>
<dbReference type="Pfam" id="PF09419">
    <property type="entry name" value="PGP_phosphatase"/>
    <property type="match status" value="1"/>
</dbReference>
<sequence length="153" mass="16853">MCFHPLVKDSMKECVEAFEGKVVLLSNSAGLLQYDPKGEEADAIEKKLGIPVLRHKKKKPAGEPAALENHFKAETSQLVMVGDRTFTDVAYGNAMGMLTIRCDPFTSKGENFFVKLARCLEALLVKVLRVLGCRPPDQKLLATSDRALTFVKA</sequence>
<reference evidence="1" key="1">
    <citation type="submission" date="2021-01" db="EMBL/GenBank/DDBJ databases">
        <authorList>
            <person name="Corre E."/>
            <person name="Pelletier E."/>
            <person name="Niang G."/>
            <person name="Scheremetjew M."/>
            <person name="Finn R."/>
            <person name="Kale V."/>
            <person name="Holt S."/>
            <person name="Cochrane G."/>
            <person name="Meng A."/>
            <person name="Brown T."/>
            <person name="Cohen L."/>
        </authorList>
    </citation>
    <scope>NUCLEOTIDE SEQUENCE</scope>
    <source>
        <strain evidence="1">RCC1383</strain>
    </source>
</reference>
<dbReference type="Gene3D" id="3.40.50.1000">
    <property type="entry name" value="HAD superfamily/HAD-like"/>
    <property type="match status" value="1"/>
</dbReference>
<organism evidence="1">
    <name type="scientific">Phaeocystis cordata</name>
    <dbReference type="NCBI Taxonomy" id="118079"/>
    <lineage>
        <taxon>Eukaryota</taxon>
        <taxon>Haptista</taxon>
        <taxon>Haptophyta</taxon>
        <taxon>Prymnesiophyceae</taxon>
        <taxon>Phaeocystales</taxon>
        <taxon>Phaeocystaceae</taxon>
        <taxon>Phaeocystis</taxon>
    </lineage>
</organism>
<dbReference type="SUPFAM" id="SSF56784">
    <property type="entry name" value="HAD-like"/>
    <property type="match status" value="1"/>
</dbReference>